<keyword evidence="7" id="KW-1185">Reference proteome</keyword>
<comment type="caution">
    <text evidence="6">The sequence shown here is derived from an EMBL/GenBank/DDBJ whole genome shotgun (WGS) entry which is preliminary data.</text>
</comment>
<dbReference type="InterPro" id="IPR005119">
    <property type="entry name" value="LysR_subst-bd"/>
</dbReference>
<dbReference type="PROSITE" id="PS50931">
    <property type="entry name" value="HTH_LYSR"/>
    <property type="match status" value="1"/>
</dbReference>
<dbReference type="InterPro" id="IPR036390">
    <property type="entry name" value="WH_DNA-bd_sf"/>
</dbReference>
<sequence length="297" mass="33179">MERLNGLTAFIRTVELGSQAAAAEDLGLSRMAVSRHIQGLERRLGVRLLQRTTRRQTLTEAGTAFFDRARLALEQLQDAADHAAEFRTALHGTLKISAPVSFSTRSLAPVLARFSTEYPELQVELMLNDRQVDLIEEGFDLALRIGEVTDGSLAVRRLARFPVILCASPDYLARHGTPTTLEDLRQHNCLRYLLSGQRHGWTLPDIDGQRRLIPVRGNLATNNGDALLAAALAGQGIILQPTFIVQEALREGRLVTVMADREPRRIDLHAVFPATRMMPVKLRRMLDFLAEAYRDAR</sequence>
<comment type="similarity">
    <text evidence="1">Belongs to the LysR transcriptional regulatory family.</text>
</comment>
<accession>A0ABS7A8V9</accession>
<dbReference type="Proteomes" id="UP001196565">
    <property type="component" value="Unassembled WGS sequence"/>
</dbReference>
<dbReference type="Gene3D" id="1.10.10.10">
    <property type="entry name" value="Winged helix-like DNA-binding domain superfamily/Winged helix DNA-binding domain"/>
    <property type="match status" value="1"/>
</dbReference>
<evidence type="ECO:0000313" key="7">
    <source>
        <dbReference type="Proteomes" id="UP001196565"/>
    </source>
</evidence>
<evidence type="ECO:0000256" key="4">
    <source>
        <dbReference type="ARBA" id="ARBA00023163"/>
    </source>
</evidence>
<dbReference type="Pfam" id="PF00126">
    <property type="entry name" value="HTH_1"/>
    <property type="match status" value="1"/>
</dbReference>
<dbReference type="SUPFAM" id="SSF46785">
    <property type="entry name" value="Winged helix' DNA-binding domain"/>
    <property type="match status" value="1"/>
</dbReference>
<organism evidence="6 7">
    <name type="scientific">Roseomonas alba</name>
    <dbReference type="NCBI Taxonomy" id="2846776"/>
    <lineage>
        <taxon>Bacteria</taxon>
        <taxon>Pseudomonadati</taxon>
        <taxon>Pseudomonadota</taxon>
        <taxon>Alphaproteobacteria</taxon>
        <taxon>Acetobacterales</taxon>
        <taxon>Roseomonadaceae</taxon>
        <taxon>Roseomonas</taxon>
    </lineage>
</organism>
<dbReference type="InterPro" id="IPR058163">
    <property type="entry name" value="LysR-type_TF_proteobact-type"/>
</dbReference>
<dbReference type="CDD" id="cd08422">
    <property type="entry name" value="PBP2_CrgA_like"/>
    <property type="match status" value="1"/>
</dbReference>
<keyword evidence="4" id="KW-0804">Transcription</keyword>
<dbReference type="PANTHER" id="PTHR30537">
    <property type="entry name" value="HTH-TYPE TRANSCRIPTIONAL REGULATOR"/>
    <property type="match status" value="1"/>
</dbReference>
<dbReference type="EMBL" id="JAHYBZ010000004">
    <property type="protein sequence ID" value="MBW6398741.1"/>
    <property type="molecule type" value="Genomic_DNA"/>
</dbReference>
<dbReference type="InterPro" id="IPR000847">
    <property type="entry name" value="LysR_HTH_N"/>
</dbReference>
<evidence type="ECO:0000259" key="5">
    <source>
        <dbReference type="PROSITE" id="PS50931"/>
    </source>
</evidence>
<evidence type="ECO:0000256" key="2">
    <source>
        <dbReference type="ARBA" id="ARBA00023015"/>
    </source>
</evidence>
<dbReference type="RefSeq" id="WP_219763350.1">
    <property type="nucleotide sequence ID" value="NZ_JAHYBZ010000004.1"/>
</dbReference>
<gene>
    <name evidence="6" type="ORF">KPL78_12830</name>
</gene>
<dbReference type="Gene3D" id="3.40.190.290">
    <property type="match status" value="1"/>
</dbReference>
<evidence type="ECO:0000256" key="1">
    <source>
        <dbReference type="ARBA" id="ARBA00009437"/>
    </source>
</evidence>
<dbReference type="SUPFAM" id="SSF53850">
    <property type="entry name" value="Periplasmic binding protein-like II"/>
    <property type="match status" value="1"/>
</dbReference>
<keyword evidence="2" id="KW-0805">Transcription regulation</keyword>
<evidence type="ECO:0000313" key="6">
    <source>
        <dbReference type="EMBL" id="MBW6398741.1"/>
    </source>
</evidence>
<dbReference type="Pfam" id="PF03466">
    <property type="entry name" value="LysR_substrate"/>
    <property type="match status" value="1"/>
</dbReference>
<evidence type="ECO:0000256" key="3">
    <source>
        <dbReference type="ARBA" id="ARBA00023125"/>
    </source>
</evidence>
<protein>
    <submittedName>
        <fullName evidence="6">LysR family transcriptional regulator</fullName>
    </submittedName>
</protein>
<feature type="domain" description="HTH lysR-type" evidence="5">
    <location>
        <begin position="1"/>
        <end position="59"/>
    </location>
</feature>
<name>A0ABS7A8V9_9PROT</name>
<dbReference type="InterPro" id="IPR036388">
    <property type="entry name" value="WH-like_DNA-bd_sf"/>
</dbReference>
<dbReference type="PANTHER" id="PTHR30537:SF5">
    <property type="entry name" value="HTH-TYPE TRANSCRIPTIONAL ACTIVATOR TTDR-RELATED"/>
    <property type="match status" value="1"/>
</dbReference>
<reference evidence="6 7" key="1">
    <citation type="submission" date="2021-07" db="EMBL/GenBank/DDBJ databases">
        <authorList>
            <person name="So Y."/>
        </authorList>
    </citation>
    <scope>NUCLEOTIDE SEQUENCE [LARGE SCALE GENOMIC DNA]</scope>
    <source>
        <strain evidence="6 7">HJA6</strain>
    </source>
</reference>
<keyword evidence="3" id="KW-0238">DNA-binding</keyword>
<proteinExistence type="inferred from homology"/>